<dbReference type="EMBL" id="PTIS01000017">
    <property type="protein sequence ID" value="PPK46350.1"/>
    <property type="molecule type" value="Genomic_DNA"/>
</dbReference>
<dbReference type="GO" id="GO:0043565">
    <property type="term" value="F:sequence-specific DNA binding"/>
    <property type="evidence" value="ECO:0007669"/>
    <property type="project" value="InterPro"/>
</dbReference>
<dbReference type="Pfam" id="PF01797">
    <property type="entry name" value="Y1_Tnp"/>
    <property type="match status" value="1"/>
</dbReference>
<feature type="domain" description="Transposase IS200-like" evidence="1">
    <location>
        <begin position="9"/>
        <end position="123"/>
    </location>
</feature>
<dbReference type="InterPro" id="IPR010921">
    <property type="entry name" value="Trp_repressor/repl_initiator"/>
</dbReference>
<dbReference type="GO" id="GO:0006313">
    <property type="term" value="P:DNA transposition"/>
    <property type="evidence" value="ECO:0007669"/>
    <property type="project" value="InterPro"/>
</dbReference>
<sequence length="305" mass="36458">MPRSARVKSHDGIYHVMLRSISDINLFKDDNDKDKFMMYIKRYKVQFGFKVYAYCLMSNHVHIIIDCNGGDISKIMHGINQSYAQYYNKKYNRYGHLFQDRFKSKIVDNERYLVVLSLYIHNNPKDIAEYKHNIENYFYSSLGIYLGIRKDTKNILDKKVMINIVSGNYKRFKIKYKLMLKMNVSETEFEDYDFTLQEGCYEYRSERSLICRDKSHLVILSILLKRFNLKRDALFLKNNREICEFKSIFILLCRNLCNMSYKELGKILINNSQANLSRLCSNGIELVMEDIRYKNIIENVYEQVF</sequence>
<dbReference type="Gene3D" id="1.10.1750.10">
    <property type="match status" value="1"/>
</dbReference>
<dbReference type="PANTHER" id="PTHR34322:SF2">
    <property type="entry name" value="TRANSPOSASE IS200-LIKE DOMAIN-CONTAINING PROTEIN"/>
    <property type="match status" value="1"/>
</dbReference>
<protein>
    <submittedName>
        <fullName evidence="2">REP element-mobilizing transposase RayT</fullName>
    </submittedName>
</protein>
<evidence type="ECO:0000313" key="2">
    <source>
        <dbReference type="EMBL" id="PPK46350.1"/>
    </source>
</evidence>
<reference evidence="2 3" key="1">
    <citation type="submission" date="2018-02" db="EMBL/GenBank/DDBJ databases">
        <title>Genomic Encyclopedia of Archaeal and Bacterial Type Strains, Phase II (KMG-II): from individual species to whole genera.</title>
        <authorList>
            <person name="Goeker M."/>
        </authorList>
    </citation>
    <scope>NUCLEOTIDE SEQUENCE [LARGE SCALE GENOMIC DNA]</scope>
    <source>
        <strain evidence="2 3">DSM 15099</strain>
    </source>
</reference>
<dbReference type="AlphaFoldDB" id="A0A2S6FVG0"/>
<dbReference type="SUPFAM" id="SSF143422">
    <property type="entry name" value="Transposase IS200-like"/>
    <property type="match status" value="1"/>
</dbReference>
<dbReference type="RefSeq" id="WP_104410501.1">
    <property type="nucleotide sequence ID" value="NZ_PTIS01000017.1"/>
</dbReference>
<comment type="caution">
    <text evidence="2">The sequence shown here is derived from an EMBL/GenBank/DDBJ whole genome shotgun (WGS) entry which is preliminary data.</text>
</comment>
<dbReference type="Gene3D" id="3.30.70.1290">
    <property type="entry name" value="Transposase IS200-like"/>
    <property type="match status" value="1"/>
</dbReference>
<evidence type="ECO:0000313" key="3">
    <source>
        <dbReference type="Proteomes" id="UP000239863"/>
    </source>
</evidence>
<dbReference type="Proteomes" id="UP000239863">
    <property type="component" value="Unassembled WGS sequence"/>
</dbReference>
<organism evidence="2 3">
    <name type="scientific">Clostridium algidicarnis DSM 15099</name>
    <dbReference type="NCBI Taxonomy" id="1121295"/>
    <lineage>
        <taxon>Bacteria</taxon>
        <taxon>Bacillati</taxon>
        <taxon>Bacillota</taxon>
        <taxon>Clostridia</taxon>
        <taxon>Eubacteriales</taxon>
        <taxon>Clostridiaceae</taxon>
        <taxon>Clostridium</taxon>
    </lineage>
</organism>
<proteinExistence type="predicted"/>
<accession>A0A2S6FVG0</accession>
<dbReference type="GO" id="GO:0004803">
    <property type="term" value="F:transposase activity"/>
    <property type="evidence" value="ECO:0007669"/>
    <property type="project" value="InterPro"/>
</dbReference>
<dbReference type="PANTHER" id="PTHR34322">
    <property type="entry name" value="TRANSPOSASE, Y1_TNP DOMAIN-CONTAINING"/>
    <property type="match status" value="1"/>
</dbReference>
<dbReference type="SMART" id="SM01321">
    <property type="entry name" value="Y1_Tnp"/>
    <property type="match status" value="1"/>
</dbReference>
<dbReference type="InterPro" id="IPR002686">
    <property type="entry name" value="Transposase_17"/>
</dbReference>
<name>A0A2S6FVG0_9CLOT</name>
<gene>
    <name evidence="2" type="ORF">BD821_11751</name>
</gene>
<dbReference type="InterPro" id="IPR036515">
    <property type="entry name" value="Transposase_17_sf"/>
</dbReference>
<evidence type="ECO:0000259" key="1">
    <source>
        <dbReference type="SMART" id="SM01321"/>
    </source>
</evidence>
<dbReference type="OrthoDB" id="9788881at2"/>
<dbReference type="SUPFAM" id="SSF48295">
    <property type="entry name" value="TrpR-like"/>
    <property type="match status" value="1"/>
</dbReference>